<keyword evidence="3 6" id="KW-0812">Transmembrane</keyword>
<dbReference type="InterPro" id="IPR000620">
    <property type="entry name" value="EamA_dom"/>
</dbReference>
<feature type="domain" description="EamA" evidence="7">
    <location>
        <begin position="25"/>
        <end position="155"/>
    </location>
</feature>
<evidence type="ECO:0000313" key="8">
    <source>
        <dbReference type="EMBL" id="SFP73862.1"/>
    </source>
</evidence>
<comment type="similarity">
    <text evidence="2">Belongs to the EamA transporter family.</text>
</comment>
<name>A0A1I5SSW0_9PSEU</name>
<feature type="transmembrane region" description="Helical" evidence="6">
    <location>
        <begin position="111"/>
        <end position="132"/>
    </location>
</feature>
<dbReference type="PANTHER" id="PTHR32322">
    <property type="entry name" value="INNER MEMBRANE TRANSPORTER"/>
    <property type="match status" value="1"/>
</dbReference>
<evidence type="ECO:0000259" key="7">
    <source>
        <dbReference type="Pfam" id="PF00892"/>
    </source>
</evidence>
<reference evidence="9" key="1">
    <citation type="submission" date="2016-10" db="EMBL/GenBank/DDBJ databases">
        <authorList>
            <person name="Varghese N."/>
            <person name="Submissions S."/>
        </authorList>
    </citation>
    <scope>NUCLEOTIDE SEQUENCE [LARGE SCALE GENOMIC DNA]</scope>
    <source>
        <strain evidence="9">CGMCC 4.5579</strain>
    </source>
</reference>
<feature type="transmembrane region" description="Helical" evidence="6">
    <location>
        <begin position="84"/>
        <end position="105"/>
    </location>
</feature>
<dbReference type="SUPFAM" id="SSF103481">
    <property type="entry name" value="Multidrug resistance efflux transporter EmrE"/>
    <property type="match status" value="2"/>
</dbReference>
<dbReference type="InterPro" id="IPR037185">
    <property type="entry name" value="EmrE-like"/>
</dbReference>
<feature type="domain" description="EamA" evidence="7">
    <location>
        <begin position="170"/>
        <end position="301"/>
    </location>
</feature>
<keyword evidence="5 6" id="KW-0472">Membrane</keyword>
<protein>
    <submittedName>
        <fullName evidence="8">EamA-like transporter family protein</fullName>
    </submittedName>
</protein>
<gene>
    <name evidence="8" type="ORF">SAMN05421810_103260</name>
</gene>
<evidence type="ECO:0000256" key="2">
    <source>
        <dbReference type="ARBA" id="ARBA00007362"/>
    </source>
</evidence>
<feature type="transmembrane region" description="Helical" evidence="6">
    <location>
        <begin position="231"/>
        <end position="252"/>
    </location>
</feature>
<dbReference type="Proteomes" id="UP000198727">
    <property type="component" value="Unassembled WGS sequence"/>
</dbReference>
<dbReference type="PANTHER" id="PTHR32322:SF2">
    <property type="entry name" value="EAMA DOMAIN-CONTAINING PROTEIN"/>
    <property type="match status" value="1"/>
</dbReference>
<evidence type="ECO:0000256" key="1">
    <source>
        <dbReference type="ARBA" id="ARBA00004141"/>
    </source>
</evidence>
<evidence type="ECO:0000256" key="4">
    <source>
        <dbReference type="ARBA" id="ARBA00022989"/>
    </source>
</evidence>
<evidence type="ECO:0000313" key="9">
    <source>
        <dbReference type="Proteomes" id="UP000198727"/>
    </source>
</evidence>
<dbReference type="GO" id="GO:0016020">
    <property type="term" value="C:membrane"/>
    <property type="evidence" value="ECO:0007669"/>
    <property type="project" value="UniProtKB-SubCell"/>
</dbReference>
<feature type="transmembrane region" description="Helical" evidence="6">
    <location>
        <begin position="169"/>
        <end position="189"/>
    </location>
</feature>
<evidence type="ECO:0000256" key="5">
    <source>
        <dbReference type="ARBA" id="ARBA00023136"/>
    </source>
</evidence>
<dbReference type="Pfam" id="PF00892">
    <property type="entry name" value="EamA"/>
    <property type="match status" value="2"/>
</dbReference>
<accession>A0A1I5SSW0</accession>
<feature type="transmembrane region" description="Helical" evidence="6">
    <location>
        <begin position="264"/>
        <end position="281"/>
    </location>
</feature>
<sequence length="322" mass="33498">MPDSPARTLCVVTSTAGARADRTWLVAAAAALWGTDGLLRLPLAEALPTATVVFWEHVIIVTVLLPLVPAALRRLRGCGPREWLAVLVIGGGASALATTLFTAAFRTGDPVTPLVLQKLQPVLAVLAAFLLLGERLRPGYLLFAGPALLGAWLLAFPDPLDIEVAALHTALLALGAAALWAAGTVLGRLVSARLPARDVTVLRFSVGLPVAAVLAWAQGDLVSAVAVGWDNAVGLLLLAFVPGLLALSLYYVGLQATPAARATLAELAFPATAAVIGVTFLNATLSVTQWIGLAVVVTAVTALGWHERTRRAPVVEPTLERL</sequence>
<dbReference type="EMBL" id="FOWW01000003">
    <property type="protein sequence ID" value="SFP73862.1"/>
    <property type="molecule type" value="Genomic_DNA"/>
</dbReference>
<feature type="transmembrane region" description="Helical" evidence="6">
    <location>
        <begin position="52"/>
        <end position="72"/>
    </location>
</feature>
<keyword evidence="4 6" id="KW-1133">Transmembrane helix</keyword>
<feature type="transmembrane region" description="Helical" evidence="6">
    <location>
        <begin position="201"/>
        <end position="219"/>
    </location>
</feature>
<dbReference type="AlphaFoldDB" id="A0A1I5SSW0"/>
<evidence type="ECO:0000256" key="3">
    <source>
        <dbReference type="ARBA" id="ARBA00022692"/>
    </source>
</evidence>
<feature type="transmembrane region" description="Helical" evidence="6">
    <location>
        <begin position="287"/>
        <end position="305"/>
    </location>
</feature>
<proteinExistence type="inferred from homology"/>
<keyword evidence="9" id="KW-1185">Reference proteome</keyword>
<dbReference type="InterPro" id="IPR050638">
    <property type="entry name" value="AA-Vitamin_Transporters"/>
</dbReference>
<dbReference type="STRING" id="587909.SAMN05421810_103260"/>
<feature type="transmembrane region" description="Helical" evidence="6">
    <location>
        <begin position="139"/>
        <end position="157"/>
    </location>
</feature>
<comment type="subcellular location">
    <subcellularLocation>
        <location evidence="1">Membrane</location>
        <topology evidence="1">Multi-pass membrane protein</topology>
    </subcellularLocation>
</comment>
<organism evidence="8 9">
    <name type="scientific">Amycolatopsis arida</name>
    <dbReference type="NCBI Taxonomy" id="587909"/>
    <lineage>
        <taxon>Bacteria</taxon>
        <taxon>Bacillati</taxon>
        <taxon>Actinomycetota</taxon>
        <taxon>Actinomycetes</taxon>
        <taxon>Pseudonocardiales</taxon>
        <taxon>Pseudonocardiaceae</taxon>
        <taxon>Amycolatopsis</taxon>
    </lineage>
</organism>
<evidence type="ECO:0000256" key="6">
    <source>
        <dbReference type="SAM" id="Phobius"/>
    </source>
</evidence>